<feature type="region of interest" description="Disordered" evidence="1">
    <location>
        <begin position="43"/>
        <end position="93"/>
    </location>
</feature>
<dbReference type="EMBL" id="GBRH01194952">
    <property type="protein sequence ID" value="JAE02944.1"/>
    <property type="molecule type" value="Transcribed_RNA"/>
</dbReference>
<proteinExistence type="predicted"/>
<reference evidence="2" key="1">
    <citation type="submission" date="2014-09" db="EMBL/GenBank/DDBJ databases">
        <authorList>
            <person name="Magalhaes I.L.F."/>
            <person name="Oliveira U."/>
            <person name="Santos F.R."/>
            <person name="Vidigal T.H.D.A."/>
            <person name="Brescovit A.D."/>
            <person name="Santos A.J."/>
        </authorList>
    </citation>
    <scope>NUCLEOTIDE SEQUENCE</scope>
    <source>
        <tissue evidence="2">Shoot tissue taken approximately 20 cm above the soil surface</tissue>
    </source>
</reference>
<feature type="compositionally biased region" description="Basic and acidic residues" evidence="1">
    <location>
        <begin position="52"/>
        <end position="93"/>
    </location>
</feature>
<sequence>MSATLLPLPASAWTRRRSAVVLPANMGPTMTWISPDWAARTSIDAPSTPRDWAADADRAAPSVEPERPRCKGSEKTGGREGKALERRKAGAAARRDLMAQTERMLAGFVGRTGSRRGANTLLFKKK</sequence>
<protein>
    <submittedName>
        <fullName evidence="2">Uncharacterized protein</fullName>
    </submittedName>
</protein>
<dbReference type="AlphaFoldDB" id="A0A0A9EVB8"/>
<evidence type="ECO:0000313" key="2">
    <source>
        <dbReference type="EMBL" id="JAE02944.1"/>
    </source>
</evidence>
<organism evidence="2">
    <name type="scientific">Arundo donax</name>
    <name type="common">Giant reed</name>
    <name type="synonym">Donax arundinaceus</name>
    <dbReference type="NCBI Taxonomy" id="35708"/>
    <lineage>
        <taxon>Eukaryota</taxon>
        <taxon>Viridiplantae</taxon>
        <taxon>Streptophyta</taxon>
        <taxon>Embryophyta</taxon>
        <taxon>Tracheophyta</taxon>
        <taxon>Spermatophyta</taxon>
        <taxon>Magnoliopsida</taxon>
        <taxon>Liliopsida</taxon>
        <taxon>Poales</taxon>
        <taxon>Poaceae</taxon>
        <taxon>PACMAD clade</taxon>
        <taxon>Arundinoideae</taxon>
        <taxon>Arundineae</taxon>
        <taxon>Arundo</taxon>
    </lineage>
</organism>
<evidence type="ECO:0000256" key="1">
    <source>
        <dbReference type="SAM" id="MobiDB-lite"/>
    </source>
</evidence>
<accession>A0A0A9EVB8</accession>
<reference evidence="2" key="2">
    <citation type="journal article" date="2015" name="Data Brief">
        <title>Shoot transcriptome of the giant reed, Arundo donax.</title>
        <authorList>
            <person name="Barrero R.A."/>
            <person name="Guerrero F.D."/>
            <person name="Moolhuijzen P."/>
            <person name="Goolsby J.A."/>
            <person name="Tidwell J."/>
            <person name="Bellgard S.E."/>
            <person name="Bellgard M.I."/>
        </authorList>
    </citation>
    <scope>NUCLEOTIDE SEQUENCE</scope>
    <source>
        <tissue evidence="2">Shoot tissue taken approximately 20 cm above the soil surface</tissue>
    </source>
</reference>
<name>A0A0A9EVB8_ARUDO</name>